<evidence type="ECO:0000313" key="2">
    <source>
        <dbReference type="Proteomes" id="UP000789803"/>
    </source>
</evidence>
<dbReference type="EMBL" id="CAJHOF010000027">
    <property type="protein sequence ID" value="CAD7289780.1"/>
    <property type="molecule type" value="Genomic_DNA"/>
</dbReference>
<protein>
    <recommendedName>
        <fullName evidence="3">Radical SAM protein</fullName>
    </recommendedName>
</protein>
<name>A0ABN7KCI9_9BACT</name>
<sequence length="138" mass="15760">MVAAITTNAMISNYSKVQESAVDEGLIDYIVLDFKASAEKFKNITNSKFYENFIQTLTYLISSNVKFEVRTTVHSALLDESDISQMANTLYELGYKQEYYLQNFLDTGRNFSMLGAQKSQINPQKIISKNPIKLRNFS</sequence>
<evidence type="ECO:0008006" key="3">
    <source>
        <dbReference type="Google" id="ProtNLM"/>
    </source>
</evidence>
<dbReference type="InterPro" id="IPR058240">
    <property type="entry name" value="rSAM_sf"/>
</dbReference>
<comment type="caution">
    <text evidence="1">The sequence shown here is derived from an EMBL/GenBank/DDBJ whole genome shotgun (WGS) entry which is preliminary data.</text>
</comment>
<evidence type="ECO:0000313" key="1">
    <source>
        <dbReference type="EMBL" id="CAD7289780.1"/>
    </source>
</evidence>
<organism evidence="1 2">
    <name type="scientific">Campylobacter majalis</name>
    <dbReference type="NCBI Taxonomy" id="2790656"/>
    <lineage>
        <taxon>Bacteria</taxon>
        <taxon>Pseudomonadati</taxon>
        <taxon>Campylobacterota</taxon>
        <taxon>Epsilonproteobacteria</taxon>
        <taxon>Campylobacterales</taxon>
        <taxon>Campylobacteraceae</taxon>
        <taxon>Campylobacter</taxon>
    </lineage>
</organism>
<dbReference type="InterPro" id="IPR013785">
    <property type="entry name" value="Aldolase_TIM"/>
</dbReference>
<reference evidence="1 2" key="1">
    <citation type="submission" date="2020-11" db="EMBL/GenBank/DDBJ databases">
        <authorList>
            <person name="Peeters C."/>
        </authorList>
    </citation>
    <scope>NUCLEOTIDE SEQUENCE [LARGE SCALE GENOMIC DNA]</scope>
    <source>
        <strain evidence="1 2">LMG 7974</strain>
    </source>
</reference>
<keyword evidence="2" id="KW-1185">Reference proteome</keyword>
<dbReference type="Proteomes" id="UP000789803">
    <property type="component" value="Unassembled WGS sequence"/>
</dbReference>
<dbReference type="Gene3D" id="3.20.20.70">
    <property type="entry name" value="Aldolase class I"/>
    <property type="match status" value="1"/>
</dbReference>
<gene>
    <name evidence="1" type="ORF">LMG7974_01863</name>
</gene>
<accession>A0ABN7KCI9</accession>
<dbReference type="SUPFAM" id="SSF102114">
    <property type="entry name" value="Radical SAM enzymes"/>
    <property type="match status" value="1"/>
</dbReference>
<proteinExistence type="predicted"/>